<proteinExistence type="predicted"/>
<comment type="caution">
    <text evidence="1">The sequence shown here is derived from an EMBL/GenBank/DDBJ whole genome shotgun (WGS) entry which is preliminary data.</text>
</comment>
<evidence type="ECO:0000313" key="1">
    <source>
        <dbReference type="EMBL" id="CAL1275617.1"/>
    </source>
</evidence>
<dbReference type="AlphaFoldDB" id="A0AAV1ZV02"/>
<dbReference type="Proteomes" id="UP001497382">
    <property type="component" value="Unassembled WGS sequence"/>
</dbReference>
<gene>
    <name evidence="1" type="ORF">LARSCL_LOCUS8179</name>
</gene>
<reference evidence="1 2" key="1">
    <citation type="submission" date="2024-04" db="EMBL/GenBank/DDBJ databases">
        <authorList>
            <person name="Rising A."/>
            <person name="Reimegard J."/>
            <person name="Sonavane S."/>
            <person name="Akerstrom W."/>
            <person name="Nylinder S."/>
            <person name="Hedman E."/>
            <person name="Kallberg Y."/>
        </authorList>
    </citation>
    <scope>NUCLEOTIDE SEQUENCE [LARGE SCALE GENOMIC DNA]</scope>
</reference>
<organism evidence="1 2">
    <name type="scientific">Larinioides sclopetarius</name>
    <dbReference type="NCBI Taxonomy" id="280406"/>
    <lineage>
        <taxon>Eukaryota</taxon>
        <taxon>Metazoa</taxon>
        <taxon>Ecdysozoa</taxon>
        <taxon>Arthropoda</taxon>
        <taxon>Chelicerata</taxon>
        <taxon>Arachnida</taxon>
        <taxon>Araneae</taxon>
        <taxon>Araneomorphae</taxon>
        <taxon>Entelegynae</taxon>
        <taxon>Araneoidea</taxon>
        <taxon>Araneidae</taxon>
        <taxon>Larinioides</taxon>
    </lineage>
</organism>
<keyword evidence="2" id="KW-1185">Reference proteome</keyword>
<evidence type="ECO:0000313" key="2">
    <source>
        <dbReference type="Proteomes" id="UP001497382"/>
    </source>
</evidence>
<name>A0AAV1ZV02_9ARAC</name>
<dbReference type="EMBL" id="CAXIEN010000086">
    <property type="protein sequence ID" value="CAL1275617.1"/>
    <property type="molecule type" value="Genomic_DNA"/>
</dbReference>
<accession>A0AAV1ZV02</accession>
<protein>
    <submittedName>
        <fullName evidence="1">Uncharacterized protein</fullName>
    </submittedName>
</protein>
<sequence length="81" mass="9064">MRSALGAGAEGCPQVRLQLRLMYGSRDFNNRILNDPEVKQGHAELYLFGVAVAMSLSPNFFASKVEGHCQRKKPYSHKVNK</sequence>